<keyword evidence="5" id="KW-0812">Transmembrane</keyword>
<dbReference type="GO" id="GO:0006465">
    <property type="term" value="P:signal peptide processing"/>
    <property type="evidence" value="ECO:0007669"/>
    <property type="project" value="InterPro"/>
</dbReference>
<dbReference type="Pfam" id="PF10502">
    <property type="entry name" value="Peptidase_S26"/>
    <property type="match status" value="2"/>
</dbReference>
<evidence type="ECO:0000256" key="2">
    <source>
        <dbReference type="ARBA" id="ARBA00007066"/>
    </source>
</evidence>
<sequence>MGSSSFLWNCTKKFVTAAVITVTVSDRYVTVVPVRGGSMSPTLNPKTGSLMGDVFDDYVLVEKFCLWKYKFSNGDVVVFRSPTNHKETHIKRIAALPGEWYHTHDKSDVIPIQSGHCWVEGDNSASSIDSKSFGPIPLGLIRGRATHVVWPPQRIGAVKSTPPQRLCSALE</sequence>
<evidence type="ECO:0000256" key="9">
    <source>
        <dbReference type="ARBA" id="ARBA00023128"/>
    </source>
</evidence>
<dbReference type="GO" id="GO:0042720">
    <property type="term" value="C:mitochondrial inner membrane peptidase complex"/>
    <property type="evidence" value="ECO:0007669"/>
    <property type="project" value="InterPro"/>
</dbReference>
<feature type="domain" description="Peptidase S26" evidence="12">
    <location>
        <begin position="9"/>
        <end position="99"/>
    </location>
</feature>
<gene>
    <name evidence="13" type="ORF">VNO80_07358</name>
</gene>
<evidence type="ECO:0000313" key="14">
    <source>
        <dbReference type="Proteomes" id="UP001374584"/>
    </source>
</evidence>
<dbReference type="InterPro" id="IPR037730">
    <property type="entry name" value="IMP2"/>
</dbReference>
<evidence type="ECO:0000259" key="12">
    <source>
        <dbReference type="Pfam" id="PF10502"/>
    </source>
</evidence>
<keyword evidence="10" id="KW-0472">Membrane</keyword>
<protein>
    <recommendedName>
        <fullName evidence="3">Mitochondrial inner membrane protease subunit 2</fullName>
    </recommendedName>
</protein>
<dbReference type="GO" id="GO:0004252">
    <property type="term" value="F:serine-type endopeptidase activity"/>
    <property type="evidence" value="ECO:0007669"/>
    <property type="project" value="InterPro"/>
</dbReference>
<dbReference type="CDD" id="cd06530">
    <property type="entry name" value="S26_SPase_I"/>
    <property type="match status" value="1"/>
</dbReference>
<feature type="active site" evidence="11">
    <location>
        <position position="38"/>
    </location>
</feature>
<keyword evidence="9" id="KW-0496">Mitochondrion</keyword>
<evidence type="ECO:0000256" key="4">
    <source>
        <dbReference type="ARBA" id="ARBA00022670"/>
    </source>
</evidence>
<evidence type="ECO:0000256" key="11">
    <source>
        <dbReference type="PIRSR" id="PIRSR600223-1"/>
    </source>
</evidence>
<keyword evidence="14" id="KW-1185">Reference proteome</keyword>
<keyword evidence="4" id="KW-0645">Protease</keyword>
<dbReference type="SUPFAM" id="SSF51306">
    <property type="entry name" value="LexA/Signal peptidase"/>
    <property type="match status" value="1"/>
</dbReference>
<evidence type="ECO:0000256" key="1">
    <source>
        <dbReference type="ARBA" id="ARBA00004434"/>
    </source>
</evidence>
<evidence type="ECO:0000256" key="5">
    <source>
        <dbReference type="ARBA" id="ARBA00022692"/>
    </source>
</evidence>
<dbReference type="FunFam" id="2.10.109.10:FF:000005">
    <property type="entry name" value="Mitochondrial inner membrane protease subunit"/>
    <property type="match status" value="1"/>
</dbReference>
<dbReference type="PANTHER" id="PTHR46041">
    <property type="entry name" value="MITOCHONDRIAL INNER MEMBRANE PROTEASE SUBUNIT 2"/>
    <property type="match status" value="1"/>
</dbReference>
<dbReference type="PRINTS" id="PR00727">
    <property type="entry name" value="LEADERPTASE"/>
</dbReference>
<dbReference type="InterPro" id="IPR000223">
    <property type="entry name" value="Pept_S26A_signal_pept_1"/>
</dbReference>
<dbReference type="NCBIfam" id="TIGR02227">
    <property type="entry name" value="sigpep_I_bact"/>
    <property type="match status" value="1"/>
</dbReference>
<comment type="caution">
    <text evidence="13">The sequence shown here is derived from an EMBL/GenBank/DDBJ whole genome shotgun (WGS) entry which is preliminary data.</text>
</comment>
<dbReference type="EMBL" id="JAYMYR010000003">
    <property type="protein sequence ID" value="KAK7373936.1"/>
    <property type="molecule type" value="Genomic_DNA"/>
</dbReference>
<reference evidence="13 14" key="1">
    <citation type="submission" date="2024-01" db="EMBL/GenBank/DDBJ databases">
        <title>The genomes of 5 underutilized Papilionoideae crops provide insights into root nodulation and disease resistanc.</title>
        <authorList>
            <person name="Jiang F."/>
        </authorList>
    </citation>
    <scope>NUCLEOTIDE SEQUENCE [LARGE SCALE GENOMIC DNA]</scope>
    <source>
        <strain evidence="13">JINMINGXINNONG_FW02</strain>
        <tissue evidence="13">Leaves</tissue>
    </source>
</reference>
<comment type="subcellular location">
    <subcellularLocation>
        <location evidence="1">Mitochondrion inner membrane</location>
        <topology evidence="1">Single-pass membrane protein</topology>
    </subcellularLocation>
</comment>
<name>A0AAN9NJ72_PHACN</name>
<organism evidence="13 14">
    <name type="scientific">Phaseolus coccineus</name>
    <name type="common">Scarlet runner bean</name>
    <name type="synonym">Phaseolus multiflorus</name>
    <dbReference type="NCBI Taxonomy" id="3886"/>
    <lineage>
        <taxon>Eukaryota</taxon>
        <taxon>Viridiplantae</taxon>
        <taxon>Streptophyta</taxon>
        <taxon>Embryophyta</taxon>
        <taxon>Tracheophyta</taxon>
        <taxon>Spermatophyta</taxon>
        <taxon>Magnoliopsida</taxon>
        <taxon>eudicotyledons</taxon>
        <taxon>Gunneridae</taxon>
        <taxon>Pentapetalae</taxon>
        <taxon>rosids</taxon>
        <taxon>fabids</taxon>
        <taxon>Fabales</taxon>
        <taxon>Fabaceae</taxon>
        <taxon>Papilionoideae</taxon>
        <taxon>50 kb inversion clade</taxon>
        <taxon>NPAAA clade</taxon>
        <taxon>indigoferoid/millettioid clade</taxon>
        <taxon>Phaseoleae</taxon>
        <taxon>Phaseolus</taxon>
    </lineage>
</organism>
<evidence type="ECO:0000256" key="10">
    <source>
        <dbReference type="ARBA" id="ARBA00023136"/>
    </source>
</evidence>
<dbReference type="Proteomes" id="UP001374584">
    <property type="component" value="Unassembled WGS sequence"/>
</dbReference>
<dbReference type="AlphaFoldDB" id="A0AAN9NJ72"/>
<keyword evidence="8" id="KW-1133">Transmembrane helix</keyword>
<comment type="similarity">
    <text evidence="2">Belongs to the peptidase S26 family. IMP2 subfamily.</text>
</comment>
<evidence type="ECO:0000313" key="13">
    <source>
        <dbReference type="EMBL" id="KAK7373936.1"/>
    </source>
</evidence>
<feature type="active site" evidence="11">
    <location>
        <position position="91"/>
    </location>
</feature>
<dbReference type="PANTHER" id="PTHR46041:SF2">
    <property type="entry name" value="MITOCHONDRIAL INNER MEMBRANE PROTEASE SUBUNIT 2"/>
    <property type="match status" value="1"/>
</dbReference>
<evidence type="ECO:0000256" key="8">
    <source>
        <dbReference type="ARBA" id="ARBA00022989"/>
    </source>
</evidence>
<dbReference type="GO" id="GO:0006627">
    <property type="term" value="P:protein processing involved in protein targeting to mitochondrion"/>
    <property type="evidence" value="ECO:0007669"/>
    <property type="project" value="InterPro"/>
</dbReference>
<evidence type="ECO:0000256" key="7">
    <source>
        <dbReference type="ARBA" id="ARBA00022801"/>
    </source>
</evidence>
<accession>A0AAN9NJ72</accession>
<keyword evidence="6" id="KW-0999">Mitochondrion inner membrane</keyword>
<evidence type="ECO:0000256" key="6">
    <source>
        <dbReference type="ARBA" id="ARBA00022792"/>
    </source>
</evidence>
<keyword evidence="7" id="KW-0378">Hydrolase</keyword>
<dbReference type="InterPro" id="IPR036286">
    <property type="entry name" value="LexA/Signal_pep-like_sf"/>
</dbReference>
<evidence type="ECO:0000256" key="3">
    <source>
        <dbReference type="ARBA" id="ARBA00013650"/>
    </source>
</evidence>
<dbReference type="InterPro" id="IPR019533">
    <property type="entry name" value="Peptidase_S26"/>
</dbReference>
<feature type="domain" description="Peptidase S26" evidence="12">
    <location>
        <begin position="108"/>
        <end position="150"/>
    </location>
</feature>
<proteinExistence type="inferred from homology"/>
<dbReference type="Gene3D" id="2.10.109.10">
    <property type="entry name" value="Umud Fragment, subunit A"/>
    <property type="match status" value="1"/>
</dbReference>